<evidence type="ECO:0000313" key="2">
    <source>
        <dbReference type="Proteomes" id="UP000607645"/>
    </source>
</evidence>
<protein>
    <submittedName>
        <fullName evidence="1">Uncharacterized protein</fullName>
    </submittedName>
</protein>
<comment type="caution">
    <text evidence="1">The sequence shown here is derived from an EMBL/GenBank/DDBJ whole genome shotgun (WGS) entry which is preliminary data.</text>
</comment>
<dbReference type="RefSeq" id="WP_186918504.1">
    <property type="nucleotide sequence ID" value="NZ_JACOPQ010000002.1"/>
</dbReference>
<dbReference type="EMBL" id="JACOPQ010000002">
    <property type="protein sequence ID" value="MBC5736107.1"/>
    <property type="molecule type" value="Genomic_DNA"/>
</dbReference>
<organism evidence="1 2">
    <name type="scientific">Lawsonibacter faecis</name>
    <dbReference type="NCBI Taxonomy" id="2763052"/>
    <lineage>
        <taxon>Bacteria</taxon>
        <taxon>Bacillati</taxon>
        <taxon>Bacillota</taxon>
        <taxon>Clostridia</taxon>
        <taxon>Eubacteriales</taxon>
        <taxon>Oscillospiraceae</taxon>
        <taxon>Lawsonibacter</taxon>
    </lineage>
</organism>
<dbReference type="Proteomes" id="UP000607645">
    <property type="component" value="Unassembled WGS sequence"/>
</dbReference>
<keyword evidence="2" id="KW-1185">Reference proteome</keyword>
<dbReference type="AlphaFoldDB" id="A0A8J6JIW9"/>
<accession>A0A8J6JIW9</accession>
<gene>
    <name evidence="1" type="ORF">H8S62_03665</name>
</gene>
<reference evidence="1" key="1">
    <citation type="submission" date="2020-08" db="EMBL/GenBank/DDBJ databases">
        <title>Genome public.</title>
        <authorList>
            <person name="Liu C."/>
            <person name="Sun Q."/>
        </authorList>
    </citation>
    <scope>NUCLEOTIDE SEQUENCE</scope>
    <source>
        <strain evidence="1">NSJ-52</strain>
    </source>
</reference>
<evidence type="ECO:0000313" key="1">
    <source>
        <dbReference type="EMBL" id="MBC5736107.1"/>
    </source>
</evidence>
<proteinExistence type="predicted"/>
<name>A0A8J6JIW9_9FIRM</name>
<sequence>MRLPYRIPESDEETIALASKIVELIISSGLSYRQASAALEEAQEVLLSTTKPINLAFPQ</sequence>